<accession>A0A382IDB3</accession>
<gene>
    <name evidence="1" type="ORF">METZ01_LOCUS250189</name>
</gene>
<organism evidence="1">
    <name type="scientific">marine metagenome</name>
    <dbReference type="NCBI Taxonomy" id="408172"/>
    <lineage>
        <taxon>unclassified sequences</taxon>
        <taxon>metagenomes</taxon>
        <taxon>ecological metagenomes</taxon>
    </lineage>
</organism>
<reference evidence="1" key="1">
    <citation type="submission" date="2018-05" db="EMBL/GenBank/DDBJ databases">
        <authorList>
            <person name="Lanie J.A."/>
            <person name="Ng W.-L."/>
            <person name="Kazmierczak K.M."/>
            <person name="Andrzejewski T.M."/>
            <person name="Davidsen T.M."/>
            <person name="Wayne K.J."/>
            <person name="Tettelin H."/>
            <person name="Glass J.I."/>
            <person name="Rusch D."/>
            <person name="Podicherti R."/>
            <person name="Tsui H.-C.T."/>
            <person name="Winkler M.E."/>
        </authorList>
    </citation>
    <scope>NUCLEOTIDE SEQUENCE</scope>
</reference>
<proteinExistence type="predicted"/>
<sequence>MWLKVEFTFFANVHQIIIAECREHSFLDFGRPRKSTKETNLIFFNAIPKNKISHRF</sequence>
<dbReference type="AlphaFoldDB" id="A0A382IDB3"/>
<protein>
    <submittedName>
        <fullName evidence="1">Uncharacterized protein</fullName>
    </submittedName>
</protein>
<name>A0A382IDB3_9ZZZZ</name>
<evidence type="ECO:0000313" key="1">
    <source>
        <dbReference type="EMBL" id="SVB97335.1"/>
    </source>
</evidence>
<dbReference type="EMBL" id="UINC01066529">
    <property type="protein sequence ID" value="SVB97335.1"/>
    <property type="molecule type" value="Genomic_DNA"/>
</dbReference>